<dbReference type="InterPro" id="IPR032808">
    <property type="entry name" value="DoxX"/>
</dbReference>
<protein>
    <submittedName>
        <fullName evidence="8">DoxX family protein</fullName>
    </submittedName>
</protein>
<evidence type="ECO:0000256" key="7">
    <source>
        <dbReference type="SAM" id="Phobius"/>
    </source>
</evidence>
<dbReference type="PANTHER" id="PTHR33452">
    <property type="entry name" value="OXIDOREDUCTASE CATD-RELATED"/>
    <property type="match status" value="1"/>
</dbReference>
<name>A0A4R4YWF8_9PSEU</name>
<evidence type="ECO:0000256" key="2">
    <source>
        <dbReference type="ARBA" id="ARBA00006679"/>
    </source>
</evidence>
<feature type="transmembrane region" description="Helical" evidence="7">
    <location>
        <begin position="6"/>
        <end position="28"/>
    </location>
</feature>
<proteinExistence type="inferred from homology"/>
<reference evidence="8 9" key="1">
    <citation type="submission" date="2019-03" db="EMBL/GenBank/DDBJ databases">
        <title>Draft genome sequences of novel Actinobacteria.</title>
        <authorList>
            <person name="Sahin N."/>
            <person name="Ay H."/>
            <person name="Saygin H."/>
        </authorList>
    </citation>
    <scope>NUCLEOTIDE SEQUENCE [LARGE SCALE GENOMIC DNA]</scope>
    <source>
        <strain evidence="8 9">7K502</strain>
    </source>
</reference>
<dbReference type="EMBL" id="SMKW01000024">
    <property type="protein sequence ID" value="TDD49686.1"/>
    <property type="molecule type" value="Genomic_DNA"/>
</dbReference>
<gene>
    <name evidence="8" type="ORF">E1288_19150</name>
</gene>
<organism evidence="8 9">
    <name type="scientific">Saccharopolyspora elongata</name>
    <dbReference type="NCBI Taxonomy" id="2530387"/>
    <lineage>
        <taxon>Bacteria</taxon>
        <taxon>Bacillati</taxon>
        <taxon>Actinomycetota</taxon>
        <taxon>Actinomycetes</taxon>
        <taxon>Pseudonocardiales</taxon>
        <taxon>Pseudonocardiaceae</taxon>
        <taxon>Saccharopolyspora</taxon>
    </lineage>
</organism>
<comment type="caution">
    <text evidence="8">The sequence shown here is derived from an EMBL/GenBank/DDBJ whole genome shotgun (WGS) entry which is preliminary data.</text>
</comment>
<keyword evidence="4 7" id="KW-0812">Transmembrane</keyword>
<keyword evidence="3" id="KW-1003">Cell membrane</keyword>
<dbReference type="AlphaFoldDB" id="A0A4R4YWF8"/>
<evidence type="ECO:0000313" key="9">
    <source>
        <dbReference type="Proteomes" id="UP000294947"/>
    </source>
</evidence>
<evidence type="ECO:0000256" key="6">
    <source>
        <dbReference type="ARBA" id="ARBA00023136"/>
    </source>
</evidence>
<dbReference type="GO" id="GO:0005886">
    <property type="term" value="C:plasma membrane"/>
    <property type="evidence" value="ECO:0007669"/>
    <property type="project" value="UniProtKB-SubCell"/>
</dbReference>
<evidence type="ECO:0000313" key="8">
    <source>
        <dbReference type="EMBL" id="TDD49686.1"/>
    </source>
</evidence>
<comment type="subcellular location">
    <subcellularLocation>
        <location evidence="1">Cell membrane</location>
        <topology evidence="1">Multi-pass membrane protein</topology>
    </subcellularLocation>
</comment>
<dbReference type="InterPro" id="IPR051907">
    <property type="entry name" value="DoxX-like_oxidoreductase"/>
</dbReference>
<dbReference type="OrthoDB" id="9808524at2"/>
<evidence type="ECO:0000256" key="1">
    <source>
        <dbReference type="ARBA" id="ARBA00004651"/>
    </source>
</evidence>
<keyword evidence="6 7" id="KW-0472">Membrane</keyword>
<sequence>MTRIVVSFMFMLHGAAGLFGVLGAPYAAPLFAWPSWWAGVIQFVGGGLVLLGLFTRPAALVCSGAMAYAYFSVHQPRGLLPIQNAGVPAALYAWFFLLIAVLGAGPFALDALFRRVTHTPEHAARSD</sequence>
<dbReference type="PANTHER" id="PTHR33452:SF4">
    <property type="entry name" value="BLL4328 PROTEIN"/>
    <property type="match status" value="1"/>
</dbReference>
<dbReference type="Proteomes" id="UP000294947">
    <property type="component" value="Unassembled WGS sequence"/>
</dbReference>
<keyword evidence="9" id="KW-1185">Reference proteome</keyword>
<dbReference type="Pfam" id="PF07681">
    <property type="entry name" value="DoxX"/>
    <property type="match status" value="1"/>
</dbReference>
<keyword evidence="5 7" id="KW-1133">Transmembrane helix</keyword>
<feature type="transmembrane region" description="Helical" evidence="7">
    <location>
        <begin position="91"/>
        <end position="113"/>
    </location>
</feature>
<comment type="similarity">
    <text evidence="2">Belongs to the DoxX family.</text>
</comment>
<evidence type="ECO:0000256" key="5">
    <source>
        <dbReference type="ARBA" id="ARBA00022989"/>
    </source>
</evidence>
<evidence type="ECO:0000256" key="4">
    <source>
        <dbReference type="ARBA" id="ARBA00022692"/>
    </source>
</evidence>
<feature type="transmembrane region" description="Helical" evidence="7">
    <location>
        <begin position="40"/>
        <end position="71"/>
    </location>
</feature>
<evidence type="ECO:0000256" key="3">
    <source>
        <dbReference type="ARBA" id="ARBA00022475"/>
    </source>
</evidence>
<accession>A0A4R4YWF8</accession>